<sequence>MLNIRIGVLVFYYLYACVSFVEGCREQCLFHYDNSFEESEKRCGQVSTGRVSIQNNKASFSGFGFIALPVFKGNTLQPYFALAFRFRYTGAVTSKKQPIVLISNGCEMNSPTIELSIAGSTLTLKLVLTVDEEKNDVVLISIPDVDVAKETHVKIGQDNTRIRILVGEHPMHIIEKSMHEHVVSSECPLQIGAGYGLLPFVGEIDEFVFYPCINEDFFDKETFP</sequence>
<reference evidence="2 3" key="1">
    <citation type="submission" date="2024-01" db="EMBL/GenBank/DDBJ databases">
        <title>The genome of the rayed Mediterranean limpet Patella caerulea (Linnaeus, 1758).</title>
        <authorList>
            <person name="Anh-Thu Weber A."/>
            <person name="Halstead-Nussloch G."/>
        </authorList>
    </citation>
    <scope>NUCLEOTIDE SEQUENCE [LARGE SCALE GENOMIC DNA]</scope>
    <source>
        <strain evidence="2">AATW-2023a</strain>
        <tissue evidence="2">Whole specimen</tissue>
    </source>
</reference>
<evidence type="ECO:0000313" key="3">
    <source>
        <dbReference type="Proteomes" id="UP001347796"/>
    </source>
</evidence>
<dbReference type="Proteomes" id="UP001347796">
    <property type="component" value="Unassembled WGS sequence"/>
</dbReference>
<name>A0AAN8JXH6_PATCE</name>
<dbReference type="SUPFAM" id="SSF49899">
    <property type="entry name" value="Concanavalin A-like lectins/glucanases"/>
    <property type="match status" value="1"/>
</dbReference>
<protein>
    <submittedName>
        <fullName evidence="2">Uncharacterized protein</fullName>
    </submittedName>
</protein>
<evidence type="ECO:0000256" key="1">
    <source>
        <dbReference type="SAM" id="SignalP"/>
    </source>
</evidence>
<organism evidence="2 3">
    <name type="scientific">Patella caerulea</name>
    <name type="common">Rayed Mediterranean limpet</name>
    <dbReference type="NCBI Taxonomy" id="87958"/>
    <lineage>
        <taxon>Eukaryota</taxon>
        <taxon>Metazoa</taxon>
        <taxon>Spiralia</taxon>
        <taxon>Lophotrochozoa</taxon>
        <taxon>Mollusca</taxon>
        <taxon>Gastropoda</taxon>
        <taxon>Patellogastropoda</taxon>
        <taxon>Patelloidea</taxon>
        <taxon>Patellidae</taxon>
        <taxon>Patella</taxon>
    </lineage>
</organism>
<dbReference type="EMBL" id="JAZGQO010000006">
    <property type="protein sequence ID" value="KAK6185016.1"/>
    <property type="molecule type" value="Genomic_DNA"/>
</dbReference>
<comment type="caution">
    <text evidence="2">The sequence shown here is derived from an EMBL/GenBank/DDBJ whole genome shotgun (WGS) entry which is preliminary data.</text>
</comment>
<feature type="chain" id="PRO_5042974698" evidence="1">
    <location>
        <begin position="24"/>
        <end position="224"/>
    </location>
</feature>
<dbReference type="InterPro" id="IPR013320">
    <property type="entry name" value="ConA-like_dom_sf"/>
</dbReference>
<gene>
    <name evidence="2" type="ORF">SNE40_007345</name>
</gene>
<dbReference type="AlphaFoldDB" id="A0AAN8JXH6"/>
<keyword evidence="3" id="KW-1185">Reference proteome</keyword>
<accession>A0AAN8JXH6</accession>
<evidence type="ECO:0000313" key="2">
    <source>
        <dbReference type="EMBL" id="KAK6185016.1"/>
    </source>
</evidence>
<feature type="signal peptide" evidence="1">
    <location>
        <begin position="1"/>
        <end position="23"/>
    </location>
</feature>
<proteinExistence type="predicted"/>
<keyword evidence="1" id="KW-0732">Signal</keyword>